<organism evidence="1 2">
    <name type="scientific">Heterorhabditis bacteriophora</name>
    <name type="common">Entomopathogenic nematode worm</name>
    <dbReference type="NCBI Taxonomy" id="37862"/>
    <lineage>
        <taxon>Eukaryota</taxon>
        <taxon>Metazoa</taxon>
        <taxon>Ecdysozoa</taxon>
        <taxon>Nematoda</taxon>
        <taxon>Chromadorea</taxon>
        <taxon>Rhabditida</taxon>
        <taxon>Rhabditina</taxon>
        <taxon>Rhabditomorpha</taxon>
        <taxon>Strongyloidea</taxon>
        <taxon>Heterorhabditidae</taxon>
        <taxon>Heterorhabditis</taxon>
    </lineage>
</organism>
<proteinExistence type="predicted"/>
<dbReference type="AlphaFoldDB" id="A0A1I7X2K1"/>
<reference evidence="2" key="1">
    <citation type="submission" date="2016-11" db="UniProtKB">
        <authorList>
            <consortium name="WormBaseParasite"/>
        </authorList>
    </citation>
    <scope>IDENTIFICATION</scope>
</reference>
<keyword evidence="1" id="KW-1185">Reference proteome</keyword>
<name>A0A1I7X2K1_HETBA</name>
<dbReference type="Proteomes" id="UP000095283">
    <property type="component" value="Unplaced"/>
</dbReference>
<protein>
    <submittedName>
        <fullName evidence="2">Methyltransferase</fullName>
    </submittedName>
</protein>
<dbReference type="WBParaSite" id="Hba_11637">
    <property type="protein sequence ID" value="Hba_11637"/>
    <property type="gene ID" value="Hba_11637"/>
</dbReference>
<sequence>MTMVEDIFQFLWAGGLNPYDLYRDCDPNPAVNGERMRHMLKGEAILFKQKSQ</sequence>
<accession>A0A1I7X2K1</accession>
<evidence type="ECO:0000313" key="1">
    <source>
        <dbReference type="Proteomes" id="UP000095283"/>
    </source>
</evidence>
<evidence type="ECO:0000313" key="2">
    <source>
        <dbReference type="WBParaSite" id="Hba_11637"/>
    </source>
</evidence>